<gene>
    <name evidence="1" type="ORF">LMG24238_06913</name>
</gene>
<evidence type="ECO:0000313" key="2">
    <source>
        <dbReference type="Proteomes" id="UP000494255"/>
    </source>
</evidence>
<keyword evidence="2" id="KW-1185">Reference proteome</keyword>
<reference evidence="1 2" key="1">
    <citation type="submission" date="2020-04" db="EMBL/GenBank/DDBJ databases">
        <authorList>
            <person name="De Canck E."/>
        </authorList>
    </citation>
    <scope>NUCLEOTIDE SEQUENCE [LARGE SCALE GENOMIC DNA]</scope>
    <source>
        <strain evidence="1 2">LMG 24238</strain>
    </source>
</reference>
<evidence type="ECO:0000313" key="1">
    <source>
        <dbReference type="EMBL" id="CAB3742622.1"/>
    </source>
</evidence>
<protein>
    <recommendedName>
        <fullName evidence="3">DNA-binding protein</fullName>
    </recommendedName>
</protein>
<dbReference type="GeneID" id="97045479"/>
<evidence type="ECO:0008006" key="3">
    <source>
        <dbReference type="Google" id="ProtNLM"/>
    </source>
</evidence>
<dbReference type="Proteomes" id="UP000494255">
    <property type="component" value="Unassembled WGS sequence"/>
</dbReference>
<accession>A0A6J5CSC0</accession>
<dbReference type="AlphaFoldDB" id="A0A6J5CSC0"/>
<organism evidence="1 2">
    <name type="scientific">Paraburkholderia sediminicola</name>
    <dbReference type="NCBI Taxonomy" id="458836"/>
    <lineage>
        <taxon>Bacteria</taxon>
        <taxon>Pseudomonadati</taxon>
        <taxon>Pseudomonadota</taxon>
        <taxon>Betaproteobacteria</taxon>
        <taxon>Burkholderiales</taxon>
        <taxon>Burkholderiaceae</taxon>
        <taxon>Paraburkholderia</taxon>
    </lineage>
</organism>
<dbReference type="EMBL" id="CADIKC010000015">
    <property type="protein sequence ID" value="CAB3742622.1"/>
    <property type="molecule type" value="Genomic_DNA"/>
</dbReference>
<dbReference type="RefSeq" id="WP_175054362.1">
    <property type="nucleotide sequence ID" value="NZ_CADIKC010000015.1"/>
</dbReference>
<proteinExistence type="predicted"/>
<name>A0A6J5CSC0_9BURK</name>
<sequence length="228" mass="24851">MIDTEQKLFRSAQDAMIFAFSYSMQTRDRSAVDRMAAPSPRTGKGLSGNDGAAQAGMIRRELEELTAIERAVLVARFAPRSSPCACGRACCCGHTPNPEYQEAIRTLEQAAMSILPSGTIVHYQLRRGLVEKATGIKIEIKALAIKCGVAERTAYAHWEVIKHWFLGTAKPKKSKEAKRKRVAAGDGVADVPNESELLPEVATAVDGIESKARKHADELLSGLDFVRP</sequence>